<organism evidence="1 2">
    <name type="scientific">Salipiger mucosus DSM 16094</name>
    <dbReference type="NCBI Taxonomy" id="1123237"/>
    <lineage>
        <taxon>Bacteria</taxon>
        <taxon>Pseudomonadati</taxon>
        <taxon>Pseudomonadota</taxon>
        <taxon>Alphaproteobacteria</taxon>
        <taxon>Rhodobacterales</taxon>
        <taxon>Roseobacteraceae</taxon>
        <taxon>Salipiger</taxon>
    </lineage>
</organism>
<dbReference type="EMBL" id="APVH01000013">
    <property type="protein sequence ID" value="EPX84064.1"/>
    <property type="molecule type" value="Genomic_DNA"/>
</dbReference>
<reference evidence="2" key="1">
    <citation type="journal article" date="2014" name="Stand. Genomic Sci.">
        <title>Genome sequence of the exopolysaccharide-producing Salipiger mucosus type strain (DSM 16094(T)), a moderately halophilic member of the Roseobacter clade.</title>
        <authorList>
            <person name="Riedel T."/>
            <person name="Spring S."/>
            <person name="Fiebig A."/>
            <person name="Petersen J."/>
            <person name="Kyrpides N.C."/>
            <person name="Goker M."/>
            <person name="Klenk H.P."/>
        </authorList>
    </citation>
    <scope>NUCLEOTIDE SEQUENCE [LARGE SCALE GENOMIC DNA]</scope>
    <source>
        <strain evidence="2">DSM 16094</strain>
    </source>
</reference>
<dbReference type="Proteomes" id="UP000015347">
    <property type="component" value="Unassembled WGS sequence"/>
</dbReference>
<sequence>MHDIAPYLLQNDLGGESLVEFEHEEGWDLIVVNLARAIDRHVRHQAKIDPESYDLDLIYFSQVKEKKGSLRAYVTMPDAIINAYVDFAELMSETTCEVTGRPGLLHTKMGFVKTLHPDVAAERGFKPVD</sequence>
<protein>
    <submittedName>
        <fullName evidence="1">Uncharacterized protein</fullName>
    </submittedName>
</protein>
<evidence type="ECO:0000313" key="2">
    <source>
        <dbReference type="Proteomes" id="UP000015347"/>
    </source>
</evidence>
<comment type="caution">
    <text evidence="1">The sequence shown here is derived from an EMBL/GenBank/DDBJ whole genome shotgun (WGS) entry which is preliminary data.</text>
</comment>
<gene>
    <name evidence="1" type="ORF">Salmuc_01839</name>
</gene>
<accession>S9SCW0</accession>
<dbReference type="HOGENOM" id="CLU_1947293_0_0_5"/>
<dbReference type="STRING" id="1123237.Salmuc_01839"/>
<keyword evidence="2" id="KW-1185">Reference proteome</keyword>
<evidence type="ECO:0000313" key="1">
    <source>
        <dbReference type="EMBL" id="EPX84064.1"/>
    </source>
</evidence>
<proteinExistence type="predicted"/>
<dbReference type="AlphaFoldDB" id="S9SCW0"/>
<name>S9SCW0_9RHOB</name>